<dbReference type="PANTHER" id="PTHR33490">
    <property type="entry name" value="BLR5614 PROTEIN-RELATED"/>
    <property type="match status" value="1"/>
</dbReference>
<dbReference type="InterPro" id="IPR002931">
    <property type="entry name" value="Transglutaminase-like"/>
</dbReference>
<dbReference type="InterPro" id="IPR038765">
    <property type="entry name" value="Papain-like_cys_pep_sf"/>
</dbReference>
<feature type="region of interest" description="Disordered" evidence="1">
    <location>
        <begin position="273"/>
        <end position="309"/>
    </location>
</feature>
<dbReference type="Proteomes" id="UP000295096">
    <property type="component" value="Unassembled WGS sequence"/>
</dbReference>
<dbReference type="OrthoDB" id="5438043at2"/>
<dbReference type="RefSeq" id="WP_133289408.1">
    <property type="nucleotide sequence ID" value="NZ_SMSJ01000017.1"/>
</dbReference>
<dbReference type="AlphaFoldDB" id="A0A4R5QGG7"/>
<evidence type="ECO:0000256" key="1">
    <source>
        <dbReference type="SAM" id="MobiDB-lite"/>
    </source>
</evidence>
<evidence type="ECO:0000259" key="2">
    <source>
        <dbReference type="SMART" id="SM00460"/>
    </source>
</evidence>
<dbReference type="Gene3D" id="3.10.620.30">
    <property type="match status" value="1"/>
</dbReference>
<dbReference type="SUPFAM" id="SSF54001">
    <property type="entry name" value="Cysteine proteinases"/>
    <property type="match status" value="1"/>
</dbReference>
<accession>A0A4R5QGG7</accession>
<gene>
    <name evidence="3" type="ORF">E2C06_14950</name>
</gene>
<comment type="caution">
    <text evidence="3">The sequence shown here is derived from an EMBL/GenBank/DDBJ whole genome shotgun (WGS) entry which is preliminary data.</text>
</comment>
<evidence type="ECO:0000313" key="4">
    <source>
        <dbReference type="Proteomes" id="UP000295096"/>
    </source>
</evidence>
<protein>
    <submittedName>
        <fullName evidence="3">Transglutaminase family protein</fullName>
    </submittedName>
</protein>
<reference evidence="3 4" key="1">
    <citation type="journal article" date="2016" name="J. Microbiol.">
        <title>Dankookia rubra gen. nov., sp. nov., an alphaproteobacterium isolated from sediment of a shallow stream.</title>
        <authorList>
            <person name="Kim W.H."/>
            <person name="Kim D.H."/>
            <person name="Kang K."/>
            <person name="Ahn T.Y."/>
        </authorList>
    </citation>
    <scope>NUCLEOTIDE SEQUENCE [LARGE SCALE GENOMIC DNA]</scope>
    <source>
        <strain evidence="3 4">JCM30602</strain>
    </source>
</reference>
<dbReference type="PANTHER" id="PTHR33490:SF12">
    <property type="entry name" value="BLL5557 PROTEIN"/>
    <property type="match status" value="1"/>
</dbReference>
<organism evidence="3 4">
    <name type="scientific">Dankookia rubra</name>
    <dbReference type="NCBI Taxonomy" id="1442381"/>
    <lineage>
        <taxon>Bacteria</taxon>
        <taxon>Pseudomonadati</taxon>
        <taxon>Pseudomonadota</taxon>
        <taxon>Alphaproteobacteria</taxon>
        <taxon>Acetobacterales</taxon>
        <taxon>Roseomonadaceae</taxon>
        <taxon>Dankookia</taxon>
    </lineage>
</organism>
<keyword evidence="4" id="KW-1185">Reference proteome</keyword>
<name>A0A4R5QGG7_9PROT</name>
<feature type="domain" description="Transglutaminase-like" evidence="2">
    <location>
        <begin position="161"/>
        <end position="227"/>
    </location>
</feature>
<dbReference type="SMART" id="SM00460">
    <property type="entry name" value="TGc"/>
    <property type="match status" value="1"/>
</dbReference>
<evidence type="ECO:0000313" key="3">
    <source>
        <dbReference type="EMBL" id="TDH61829.1"/>
    </source>
</evidence>
<sequence>MQIRAGFEIAYDCPQPTPMLLSLSVHPSRMQDVIGPHGIAFEPRIGATDYRDSFGNICTRILAPAGRLTMRAEFTVRDPGTPDAVVPEAMQHAVQDLPDEVLVFLLGSRYCDTDRLSDTAWSLFGGTPPGWARVQAICDYVHDRITFGYEHADATRTAFGGHADRRGVCRDFAHLAVTLCRCMNIPARYCTGYLGDIGVPISDAPMDFSAWFEVYLSGHWHTFDARHNFPRIGRILMARGRDATDVAIATTFGPCTLAGFRVITDEITPQHMSAWSGAPQDDAPAIADVPGGPASIAQALSDDRGRPIG</sequence>
<proteinExistence type="predicted"/>
<dbReference type="Pfam" id="PF01841">
    <property type="entry name" value="Transglut_core"/>
    <property type="match status" value="1"/>
</dbReference>
<dbReference type="EMBL" id="SMSJ01000017">
    <property type="protein sequence ID" value="TDH61829.1"/>
    <property type="molecule type" value="Genomic_DNA"/>
</dbReference>
<dbReference type="Gene3D" id="2.60.40.2250">
    <property type="match status" value="1"/>
</dbReference>